<evidence type="ECO:0000256" key="1">
    <source>
        <dbReference type="ARBA" id="ARBA00004286"/>
    </source>
</evidence>
<evidence type="ECO:0000256" key="3">
    <source>
        <dbReference type="ARBA" id="ARBA00022603"/>
    </source>
</evidence>
<keyword evidence="4" id="KW-0808">Transferase</keyword>
<reference evidence="7 8" key="1">
    <citation type="submission" date="2019-03" db="EMBL/GenBank/DDBJ databases">
        <title>Genomic Encyclopedia of Type Strains, Phase III (KMG-III): the genomes of soil and plant-associated and newly described type strains.</title>
        <authorList>
            <person name="Whitman W."/>
        </authorList>
    </citation>
    <scope>NUCLEOTIDE SEQUENCE [LARGE SCALE GENOMIC DNA]</scope>
    <source>
        <strain evidence="7 8">LMG 29544</strain>
    </source>
</reference>
<gene>
    <name evidence="7" type="ORF">BX592_111251</name>
</gene>
<accession>A0A4R8LPZ8</accession>
<dbReference type="PROSITE" id="PS50280">
    <property type="entry name" value="SET"/>
    <property type="match status" value="1"/>
</dbReference>
<dbReference type="Pfam" id="PF00856">
    <property type="entry name" value="SET"/>
    <property type="match status" value="1"/>
</dbReference>
<evidence type="ECO:0000256" key="2">
    <source>
        <dbReference type="ARBA" id="ARBA00022454"/>
    </source>
</evidence>
<dbReference type="Proteomes" id="UP000295509">
    <property type="component" value="Unassembled WGS sequence"/>
</dbReference>
<proteinExistence type="predicted"/>
<dbReference type="PANTHER" id="PTHR22884">
    <property type="entry name" value="SET DOMAIN PROTEINS"/>
    <property type="match status" value="1"/>
</dbReference>
<organism evidence="7 8">
    <name type="scientific">Paraburkholderia rhizosphaerae</name>
    <dbReference type="NCBI Taxonomy" id="480658"/>
    <lineage>
        <taxon>Bacteria</taxon>
        <taxon>Pseudomonadati</taxon>
        <taxon>Pseudomonadota</taxon>
        <taxon>Betaproteobacteria</taxon>
        <taxon>Burkholderiales</taxon>
        <taxon>Burkholderiaceae</taxon>
        <taxon>Paraburkholderia</taxon>
    </lineage>
</organism>
<dbReference type="InterPro" id="IPR050777">
    <property type="entry name" value="SET2_Histone-Lys_MeTrsfase"/>
</dbReference>
<protein>
    <recommendedName>
        <fullName evidence="6">SET domain-containing protein</fullName>
    </recommendedName>
</protein>
<dbReference type="GO" id="GO:0008168">
    <property type="term" value="F:methyltransferase activity"/>
    <property type="evidence" value="ECO:0007669"/>
    <property type="project" value="UniProtKB-KW"/>
</dbReference>
<keyword evidence="5" id="KW-0949">S-adenosyl-L-methionine</keyword>
<keyword evidence="3" id="KW-0489">Methyltransferase</keyword>
<evidence type="ECO:0000313" key="7">
    <source>
        <dbReference type="EMBL" id="TDY48316.1"/>
    </source>
</evidence>
<keyword evidence="8" id="KW-1185">Reference proteome</keyword>
<evidence type="ECO:0000313" key="8">
    <source>
        <dbReference type="Proteomes" id="UP000295509"/>
    </source>
</evidence>
<feature type="domain" description="SET" evidence="6">
    <location>
        <begin position="1"/>
        <end position="103"/>
    </location>
</feature>
<dbReference type="AlphaFoldDB" id="A0A4R8LPZ8"/>
<dbReference type="EMBL" id="SORE01000011">
    <property type="protein sequence ID" value="TDY48316.1"/>
    <property type="molecule type" value="Genomic_DNA"/>
</dbReference>
<dbReference type="InterPro" id="IPR046341">
    <property type="entry name" value="SET_dom_sf"/>
</dbReference>
<evidence type="ECO:0000256" key="4">
    <source>
        <dbReference type="ARBA" id="ARBA00022679"/>
    </source>
</evidence>
<dbReference type="SMART" id="SM00317">
    <property type="entry name" value="SET"/>
    <property type="match status" value="1"/>
</dbReference>
<sequence>MHGKGVFALRPIRAGERVLEYKGEVTTWRRAAARLRRAGAVGHTFVFGLSSGRVIDGSCGGNSARWLNHACDANCEAIEEHGRIFIHARTDIAAGAELFIEYGLSVDEPLSPEVISQYQCRCGALSCSTSMLAGVTRSTWTTNGFTAPLNT</sequence>
<dbReference type="GO" id="GO:0005694">
    <property type="term" value="C:chromosome"/>
    <property type="evidence" value="ECO:0007669"/>
    <property type="project" value="UniProtKB-SubCell"/>
</dbReference>
<dbReference type="InterPro" id="IPR001214">
    <property type="entry name" value="SET_dom"/>
</dbReference>
<comment type="caution">
    <text evidence="7">The sequence shown here is derived from an EMBL/GenBank/DDBJ whole genome shotgun (WGS) entry which is preliminary data.</text>
</comment>
<name>A0A4R8LPZ8_9BURK</name>
<keyword evidence="2" id="KW-0158">Chromosome</keyword>
<evidence type="ECO:0000256" key="5">
    <source>
        <dbReference type="ARBA" id="ARBA00022691"/>
    </source>
</evidence>
<comment type="subcellular location">
    <subcellularLocation>
        <location evidence="1">Chromosome</location>
    </subcellularLocation>
</comment>
<evidence type="ECO:0000259" key="6">
    <source>
        <dbReference type="PROSITE" id="PS50280"/>
    </source>
</evidence>
<dbReference type="SUPFAM" id="SSF82199">
    <property type="entry name" value="SET domain"/>
    <property type="match status" value="1"/>
</dbReference>
<dbReference type="GO" id="GO:0032259">
    <property type="term" value="P:methylation"/>
    <property type="evidence" value="ECO:0007669"/>
    <property type="project" value="UniProtKB-KW"/>
</dbReference>
<dbReference type="Gene3D" id="2.170.270.10">
    <property type="entry name" value="SET domain"/>
    <property type="match status" value="1"/>
</dbReference>